<dbReference type="Proteomes" id="UP000265750">
    <property type="component" value="Unassembled WGS sequence"/>
</dbReference>
<sequence length="72" mass="8545">MTHWLWWLTHADLKPPSNAPPLTVLTDVLCSDLMEHFAWLRETLLLHGIQPEKLKNWENTTQQYFRFKPSTA</sequence>
<dbReference type="AlphaFoldDB" id="A0A3A1WSH7"/>
<dbReference type="EMBL" id="QYRN01000005">
    <property type="protein sequence ID" value="RIY01058.1"/>
    <property type="molecule type" value="Genomic_DNA"/>
</dbReference>
<accession>A0A3A1WSH7</accession>
<dbReference type="OrthoDB" id="9896475at2"/>
<evidence type="ECO:0000313" key="1">
    <source>
        <dbReference type="EMBL" id="RIY01058.1"/>
    </source>
</evidence>
<gene>
    <name evidence="1" type="ORF">D3218_11765</name>
</gene>
<name>A0A3A1WSH7_9HYPH</name>
<keyword evidence="2" id="KW-1185">Reference proteome</keyword>
<comment type="caution">
    <text evidence="1">The sequence shown here is derived from an EMBL/GenBank/DDBJ whole genome shotgun (WGS) entry which is preliminary data.</text>
</comment>
<reference evidence="2" key="1">
    <citation type="submission" date="2018-09" db="EMBL/GenBank/DDBJ databases">
        <authorList>
            <person name="Tuo L."/>
        </authorList>
    </citation>
    <scope>NUCLEOTIDE SEQUENCE [LARGE SCALE GENOMIC DNA]</scope>
    <source>
        <strain evidence="2">M2BS4Y-1</strain>
    </source>
</reference>
<organism evidence="1 2">
    <name type="scientific">Aureimonas flava</name>
    <dbReference type="NCBI Taxonomy" id="2320271"/>
    <lineage>
        <taxon>Bacteria</taxon>
        <taxon>Pseudomonadati</taxon>
        <taxon>Pseudomonadota</taxon>
        <taxon>Alphaproteobacteria</taxon>
        <taxon>Hyphomicrobiales</taxon>
        <taxon>Aurantimonadaceae</taxon>
        <taxon>Aureimonas</taxon>
    </lineage>
</organism>
<evidence type="ECO:0000313" key="2">
    <source>
        <dbReference type="Proteomes" id="UP000265750"/>
    </source>
</evidence>
<protein>
    <submittedName>
        <fullName evidence="1">Uncharacterized protein</fullName>
    </submittedName>
</protein>
<proteinExistence type="predicted"/>